<accession>A0ACD4PIL4</accession>
<organism evidence="1 2">
    <name type="scientific">Mycoplasmopsis edwardii</name>
    <dbReference type="NCBI Taxonomy" id="53558"/>
    <lineage>
        <taxon>Bacteria</taxon>
        <taxon>Bacillati</taxon>
        <taxon>Mycoplasmatota</taxon>
        <taxon>Mycoplasmoidales</taxon>
        <taxon>Metamycoplasmataceae</taxon>
        <taxon>Mycoplasmopsis</taxon>
    </lineage>
</organism>
<keyword evidence="2" id="KW-1185">Reference proteome</keyword>
<dbReference type="EMBL" id="CP114370">
    <property type="protein sequence ID" value="WBP83858.1"/>
    <property type="molecule type" value="Genomic_DNA"/>
</dbReference>
<dbReference type="Proteomes" id="UP001213039">
    <property type="component" value="Chromosome"/>
</dbReference>
<sequence length="311" mass="35988">MKLIYGVEKFFVNKNIAQERAKFNEEDIIVLDENITIYDLISLVANKSLIETKKLIIVNDFSFLTTSKLTKEQTKFLHELLRLFANGIEDEIIFVVNSAKLAENDLVKYLKDNAGLVQCNKVERKDLIEQLSSIAQKRGVKFSFTNINVFLEKMPDNLEIIMNEFELLISNYKEVTFDIIESTVSKYAKNQVFAFLSSLESNNLRTIYSKYLERIEEGDELPLLLGQMNSLFSDCLNVHHLTKIGLNTLEISKKMKMPEWKIKKINSVLRSFGFAKLKKMVLELADMDVEFKTKGGEINEIFEMFLIKNFS</sequence>
<reference evidence="1" key="1">
    <citation type="submission" date="2022-12" db="EMBL/GenBank/DDBJ databases">
        <authorList>
            <consortium name="Asia Pacific Centre for Animal Health"/>
            <person name="Klose S.M."/>
            <person name="Legione A.R."/>
            <person name="Monotti I."/>
            <person name="Bushell R."/>
            <person name="Marenda M.S."/>
            <person name="Sugiyama T."/>
            <person name="Browning G.F."/>
            <person name="Vaz P.K."/>
        </authorList>
    </citation>
    <scope>NUCLEOTIDE SEQUENCE</scope>
    <source>
        <strain evidence="1">Felid995</strain>
    </source>
</reference>
<keyword evidence="1" id="KW-0548">Nucleotidyltransferase</keyword>
<gene>
    <name evidence="1" type="primary">holA</name>
    <name evidence="1" type="ORF">Me_995_000484</name>
</gene>
<evidence type="ECO:0000313" key="2">
    <source>
        <dbReference type="Proteomes" id="UP001213039"/>
    </source>
</evidence>
<dbReference type="EC" id="2.7.7.7" evidence="1"/>
<evidence type="ECO:0000313" key="1">
    <source>
        <dbReference type="EMBL" id="WBP83858.1"/>
    </source>
</evidence>
<keyword evidence="1" id="KW-0808">Transferase</keyword>
<protein>
    <submittedName>
        <fullName evidence="1">DNA polymerase III subunit delta</fullName>
        <ecNumber evidence="1">2.7.7.7</ecNumber>
    </submittedName>
</protein>
<name>A0ACD4PIL4_9BACT</name>
<proteinExistence type="predicted"/>